<dbReference type="PANTHER" id="PTHR10438">
    <property type="entry name" value="THIOREDOXIN"/>
    <property type="match status" value="1"/>
</dbReference>
<dbReference type="PANTHER" id="PTHR10438:SF468">
    <property type="entry name" value="THIOREDOXIN-1-RELATED"/>
    <property type="match status" value="1"/>
</dbReference>
<protein>
    <submittedName>
        <fullName evidence="2">BN860_01112g1_1</fullName>
    </submittedName>
</protein>
<dbReference type="InterPro" id="IPR013766">
    <property type="entry name" value="Thioredoxin_domain"/>
</dbReference>
<dbReference type="CDD" id="cd02947">
    <property type="entry name" value="TRX_family"/>
    <property type="match status" value="1"/>
</dbReference>
<accession>A0A8J2T4D1</accession>
<evidence type="ECO:0000313" key="2">
    <source>
        <dbReference type="EMBL" id="CDF88048.1"/>
    </source>
</evidence>
<proteinExistence type="predicted"/>
<reference evidence="3" key="1">
    <citation type="journal article" date="2013" name="Genome Announc.">
        <title>Genome sequence of the food spoilage yeast Zygosaccharomyces bailii CLIB 213(T).</title>
        <authorList>
            <person name="Galeote V."/>
            <person name="Bigey F."/>
            <person name="Devillers H."/>
            <person name="Neuveglise C."/>
            <person name="Dequin S."/>
        </authorList>
    </citation>
    <scope>NUCLEOTIDE SEQUENCE [LARGE SCALE GENOMIC DNA]</scope>
    <source>
        <strain evidence="3">CLIB 213 / ATCC 58445 / CBS 680 / CCRC 21525 / NBRC 1098 / NCYC 1416 / NRRL Y-2227</strain>
    </source>
</reference>
<dbReference type="PRINTS" id="PR00421">
    <property type="entry name" value="THIOREDOXIN"/>
</dbReference>
<dbReference type="Pfam" id="PF00085">
    <property type="entry name" value="Thioredoxin"/>
    <property type="match status" value="1"/>
</dbReference>
<organism evidence="2 3">
    <name type="scientific">Zygosaccharomyces bailii (strain CLIB 213 / ATCC 58445 / CBS 680 / BCRC 21525 / NBRC 1098 / NCYC 1416 / NRRL Y-2227)</name>
    <dbReference type="NCBI Taxonomy" id="1333698"/>
    <lineage>
        <taxon>Eukaryota</taxon>
        <taxon>Fungi</taxon>
        <taxon>Dikarya</taxon>
        <taxon>Ascomycota</taxon>
        <taxon>Saccharomycotina</taxon>
        <taxon>Saccharomycetes</taxon>
        <taxon>Saccharomycetales</taxon>
        <taxon>Saccharomycetaceae</taxon>
        <taxon>Zygosaccharomyces</taxon>
    </lineage>
</organism>
<dbReference type="InterPro" id="IPR036249">
    <property type="entry name" value="Thioredoxin-like_sf"/>
</dbReference>
<sequence>MLRTTVRALNNVRYSSYTSIPKLSSKQHFEQALKKPGLSVFDFYATWCGPCKAMAPILGKLQEDYAKVSFYKIDVDESPDVAKDCGVTAMPTFVLAKDGSILGKVVGANPGGLEKGIKENQ</sequence>
<dbReference type="Gene3D" id="3.40.30.10">
    <property type="entry name" value="Glutaredoxin"/>
    <property type="match status" value="1"/>
</dbReference>
<keyword evidence="3" id="KW-1185">Reference proteome</keyword>
<dbReference type="PROSITE" id="PS51352">
    <property type="entry name" value="THIOREDOXIN_2"/>
    <property type="match status" value="1"/>
</dbReference>
<evidence type="ECO:0000313" key="3">
    <source>
        <dbReference type="Proteomes" id="UP000019375"/>
    </source>
</evidence>
<dbReference type="InterPro" id="IPR050620">
    <property type="entry name" value="Thioredoxin_H-type-like"/>
</dbReference>
<dbReference type="SUPFAM" id="SSF52833">
    <property type="entry name" value="Thioredoxin-like"/>
    <property type="match status" value="1"/>
</dbReference>
<evidence type="ECO:0000259" key="1">
    <source>
        <dbReference type="PROSITE" id="PS51352"/>
    </source>
</evidence>
<gene>
    <name evidence="2" type="ORF">BN860_01112g</name>
</gene>
<dbReference type="EMBL" id="HG316455">
    <property type="protein sequence ID" value="CDF88048.1"/>
    <property type="molecule type" value="Genomic_DNA"/>
</dbReference>
<dbReference type="Proteomes" id="UP000019375">
    <property type="component" value="Unassembled WGS sequence"/>
</dbReference>
<dbReference type="OrthoDB" id="10263751at2759"/>
<dbReference type="AlphaFoldDB" id="A0A8J2T4D1"/>
<feature type="domain" description="Thioredoxin" evidence="1">
    <location>
        <begin position="8"/>
        <end position="121"/>
    </location>
</feature>
<name>A0A8J2T4D1_ZYGB2</name>